<dbReference type="EMBL" id="CM046505">
    <property type="protein sequence ID" value="KAI8675911.1"/>
    <property type="molecule type" value="Genomic_DNA"/>
</dbReference>
<sequence>MAFYGLRLGLLSWFVACSVAVDPIVVDGEQRVTFQGSERNGVEVFLNIRYGEDTGGENRFKPPRRFFPEAGSTILTQEYGPACPQQLGAPNIPIALSNVTNISEDCLNLNVARPIGTCELDTLPVMVYIHGGSFWTGQNQEATIQPDSMVLESVYNGMPIIHVAMNYRLGVFGFAQSKALMEEGSTNAGLRDQRLAIEWVRNKIVYFGGNPNNITIFGQSSGGLAVGMQTLAYGGTKPAPFNQGICQSQALEPGITGNFTINAMEAVVDHVGCNLADLHTNQTVECLRDLDMETLLNASLATYESDIAHNIGDIWLPVVDGDFLPAPPSQLLAEGRFSNVTTMIGWCEDDVTFFTDTAIKTPEDTRKFISSYVPDVTESNIDKLLLLYPSFEFLDNEEQGLSAEFYRSARIFRDILMVCQPVWYGERLASKRNEVFLYDWNQTILEPIIAEVTGKTGFGTIHTSEFAYIFGNLSHYNVSGYPFHPTSSDYSLRQRGTRSWSTFASTGKPGAPGRKTFQGFNVSYPIAPIPYEVDPDDEEYVILSTGGKGARRVLLPKFLEQQSRENETHVYEGLKSAWRKKVNDTNPADKEMYVFVIGGPNEGLSDFGGDKAHLAVKSQWLRKRCAFINSPEMIAQLKY</sequence>
<reference evidence="1" key="1">
    <citation type="submission" date="2022-06" db="EMBL/GenBank/DDBJ databases">
        <title>Fusarium solani species complex genomes reveal bases of compartmentalisation and animal pathogenesis.</title>
        <authorList>
            <person name="Tsai I.J."/>
        </authorList>
    </citation>
    <scope>NUCLEOTIDE SEQUENCE</scope>
    <source>
        <strain evidence="1">Fu6.1</strain>
    </source>
</reference>
<name>A0ACC0RAC2_9HYPO</name>
<proteinExistence type="predicted"/>
<evidence type="ECO:0000313" key="2">
    <source>
        <dbReference type="Proteomes" id="UP001065298"/>
    </source>
</evidence>
<gene>
    <name evidence="1" type="ORF">NCS57_00493800</name>
</gene>
<keyword evidence="2" id="KW-1185">Reference proteome</keyword>
<comment type="caution">
    <text evidence="1">The sequence shown here is derived from an EMBL/GenBank/DDBJ whole genome shotgun (WGS) entry which is preliminary data.</text>
</comment>
<dbReference type="Proteomes" id="UP001065298">
    <property type="component" value="Chromosome 3"/>
</dbReference>
<evidence type="ECO:0000313" key="1">
    <source>
        <dbReference type="EMBL" id="KAI8675911.1"/>
    </source>
</evidence>
<protein>
    <submittedName>
        <fullName evidence="1">COesterase domain-containing protein</fullName>
    </submittedName>
</protein>
<accession>A0ACC0RAC2</accession>
<organism evidence="1 2">
    <name type="scientific">Fusarium keratoplasticum</name>
    <dbReference type="NCBI Taxonomy" id="1328300"/>
    <lineage>
        <taxon>Eukaryota</taxon>
        <taxon>Fungi</taxon>
        <taxon>Dikarya</taxon>
        <taxon>Ascomycota</taxon>
        <taxon>Pezizomycotina</taxon>
        <taxon>Sordariomycetes</taxon>
        <taxon>Hypocreomycetidae</taxon>
        <taxon>Hypocreales</taxon>
        <taxon>Nectriaceae</taxon>
        <taxon>Fusarium</taxon>
        <taxon>Fusarium solani species complex</taxon>
    </lineage>
</organism>